<feature type="domain" description="Multidrug resistance protein MdtA-like barrel-sandwich hybrid" evidence="2">
    <location>
        <begin position="77"/>
        <end position="194"/>
    </location>
</feature>
<feature type="domain" description="CusB-like beta-barrel" evidence="3">
    <location>
        <begin position="210"/>
        <end position="280"/>
    </location>
</feature>
<dbReference type="AlphaFoldDB" id="A0A7D4TKP8"/>
<evidence type="ECO:0000256" key="1">
    <source>
        <dbReference type="ARBA" id="ARBA00009477"/>
    </source>
</evidence>
<dbReference type="PANTHER" id="PTHR30469:SF36">
    <property type="entry name" value="BLL3903 PROTEIN"/>
    <property type="match status" value="1"/>
</dbReference>
<dbReference type="InterPro" id="IPR058637">
    <property type="entry name" value="YknX-like_C"/>
</dbReference>
<dbReference type="PROSITE" id="PS51257">
    <property type="entry name" value="PROKAR_LIPOPROTEIN"/>
    <property type="match status" value="1"/>
</dbReference>
<name>A0A7D4TKP8_9SPHI</name>
<dbReference type="RefSeq" id="WP_173413591.1">
    <property type="nucleotide sequence ID" value="NZ_CP054139.1"/>
</dbReference>
<evidence type="ECO:0000259" key="3">
    <source>
        <dbReference type="Pfam" id="PF25954"/>
    </source>
</evidence>
<dbReference type="Pfam" id="PF25989">
    <property type="entry name" value="YknX_C"/>
    <property type="match status" value="1"/>
</dbReference>
<dbReference type="GO" id="GO:0015562">
    <property type="term" value="F:efflux transmembrane transporter activity"/>
    <property type="evidence" value="ECO:0007669"/>
    <property type="project" value="TreeGrafter"/>
</dbReference>
<proteinExistence type="inferred from homology"/>
<sequence>MNTQIKSKTIIQGALLISLVALTLVWAGCNTEAKNTPPAQKAAAAPVGVPVDAIVLKAETIKDEMEATGTLVANQFVDIVSELNRKVVRVNVKEGSTVSTGALLFQLDDADLQAQLEQLVQQQKLARLNEQRLKDLIQHRAVIQQDYDQTFTNLKVIDAQVQQLKVMIEKTRIRAPFSGRIGIIHVYPGSFVTPQTVMTNLEDYTRLKLDFTVPEKYAAILREGSRIGFSVESNTKTYTAVVQAHESKLDQNTRTLLIRAVSDNPKDELLPGQSARLKIALNSANNQLMVPSQALMPSSQGYTVYAVKNGKATMVPIQTGQRTDRNVQVLSGLAAGDTLVTSNLMRLSPGSAVQLATINSTQN</sequence>
<dbReference type="SUPFAM" id="SSF111369">
    <property type="entry name" value="HlyD-like secretion proteins"/>
    <property type="match status" value="1"/>
</dbReference>
<evidence type="ECO:0000313" key="6">
    <source>
        <dbReference type="Proteomes" id="UP000505355"/>
    </source>
</evidence>
<dbReference type="InterPro" id="IPR006143">
    <property type="entry name" value="RND_pump_MFP"/>
</dbReference>
<feature type="domain" description="YknX-like C-terminal permuted SH3-like" evidence="4">
    <location>
        <begin position="288"/>
        <end position="354"/>
    </location>
</feature>
<evidence type="ECO:0000259" key="4">
    <source>
        <dbReference type="Pfam" id="PF25989"/>
    </source>
</evidence>
<dbReference type="GO" id="GO:1990281">
    <property type="term" value="C:efflux pump complex"/>
    <property type="evidence" value="ECO:0007669"/>
    <property type="project" value="TreeGrafter"/>
</dbReference>
<dbReference type="NCBIfam" id="TIGR01730">
    <property type="entry name" value="RND_mfp"/>
    <property type="match status" value="1"/>
</dbReference>
<dbReference type="InterPro" id="IPR058792">
    <property type="entry name" value="Beta-barrel_RND_2"/>
</dbReference>
<protein>
    <submittedName>
        <fullName evidence="5">Efflux RND transporter periplasmic adaptor subunit</fullName>
    </submittedName>
</protein>
<dbReference type="Gene3D" id="1.10.287.470">
    <property type="entry name" value="Helix hairpin bin"/>
    <property type="match status" value="1"/>
</dbReference>
<dbReference type="PANTHER" id="PTHR30469">
    <property type="entry name" value="MULTIDRUG RESISTANCE PROTEIN MDTA"/>
    <property type="match status" value="1"/>
</dbReference>
<dbReference type="InterPro" id="IPR058625">
    <property type="entry name" value="MdtA-like_BSH"/>
</dbReference>
<dbReference type="Pfam" id="PF25917">
    <property type="entry name" value="BSH_RND"/>
    <property type="match status" value="1"/>
</dbReference>
<evidence type="ECO:0000313" key="5">
    <source>
        <dbReference type="EMBL" id="QKJ28893.1"/>
    </source>
</evidence>
<dbReference type="Pfam" id="PF25954">
    <property type="entry name" value="Beta-barrel_RND_2"/>
    <property type="match status" value="1"/>
</dbReference>
<comment type="similarity">
    <text evidence="1">Belongs to the membrane fusion protein (MFP) (TC 8.A.1) family.</text>
</comment>
<dbReference type="Gene3D" id="2.40.30.170">
    <property type="match status" value="1"/>
</dbReference>
<dbReference type="KEGG" id="mmab:HQ865_03695"/>
<accession>A0A7D4TKP8</accession>
<dbReference type="Gene3D" id="2.40.50.100">
    <property type="match status" value="1"/>
</dbReference>
<reference evidence="5 6" key="1">
    <citation type="submission" date="2020-05" db="EMBL/GenBank/DDBJ databases">
        <title>Mucilaginibacter mali sp. nov.</title>
        <authorList>
            <person name="Kim H.S."/>
            <person name="Lee K.C."/>
            <person name="Suh M.K."/>
            <person name="Kim J.-S."/>
            <person name="Han K.-I."/>
            <person name="Eom M.K."/>
            <person name="Shin Y.K."/>
            <person name="Lee J.-S."/>
        </authorList>
    </citation>
    <scope>NUCLEOTIDE SEQUENCE [LARGE SCALE GENOMIC DNA]</scope>
    <source>
        <strain evidence="5 6">G2-14</strain>
    </source>
</reference>
<keyword evidence="6" id="KW-1185">Reference proteome</keyword>
<dbReference type="Gene3D" id="2.40.420.20">
    <property type="match status" value="1"/>
</dbReference>
<organism evidence="5 6">
    <name type="scientific">Mucilaginibacter mali</name>
    <dbReference type="NCBI Taxonomy" id="2740462"/>
    <lineage>
        <taxon>Bacteria</taxon>
        <taxon>Pseudomonadati</taxon>
        <taxon>Bacteroidota</taxon>
        <taxon>Sphingobacteriia</taxon>
        <taxon>Sphingobacteriales</taxon>
        <taxon>Sphingobacteriaceae</taxon>
        <taxon>Mucilaginibacter</taxon>
    </lineage>
</organism>
<evidence type="ECO:0000259" key="2">
    <source>
        <dbReference type="Pfam" id="PF25917"/>
    </source>
</evidence>
<dbReference type="Proteomes" id="UP000505355">
    <property type="component" value="Chromosome"/>
</dbReference>
<dbReference type="EMBL" id="CP054139">
    <property type="protein sequence ID" value="QKJ28893.1"/>
    <property type="molecule type" value="Genomic_DNA"/>
</dbReference>
<gene>
    <name evidence="5" type="ORF">HQ865_03695</name>
</gene>